<organism evidence="2 3">
    <name type="scientific">Lojkania enalia</name>
    <dbReference type="NCBI Taxonomy" id="147567"/>
    <lineage>
        <taxon>Eukaryota</taxon>
        <taxon>Fungi</taxon>
        <taxon>Dikarya</taxon>
        <taxon>Ascomycota</taxon>
        <taxon>Pezizomycotina</taxon>
        <taxon>Dothideomycetes</taxon>
        <taxon>Pleosporomycetidae</taxon>
        <taxon>Pleosporales</taxon>
        <taxon>Pleosporales incertae sedis</taxon>
        <taxon>Lojkania</taxon>
    </lineage>
</organism>
<dbReference type="Proteomes" id="UP000800093">
    <property type="component" value="Unassembled WGS sequence"/>
</dbReference>
<feature type="signal peptide" evidence="1">
    <location>
        <begin position="1"/>
        <end position="19"/>
    </location>
</feature>
<gene>
    <name evidence="2" type="ORF">CC78DRAFT_577858</name>
</gene>
<comment type="caution">
    <text evidence="2">The sequence shown here is derived from an EMBL/GenBank/DDBJ whole genome shotgun (WGS) entry which is preliminary data.</text>
</comment>
<name>A0A9P4KDZ9_9PLEO</name>
<keyword evidence="1" id="KW-0732">Signal</keyword>
<evidence type="ECO:0000313" key="3">
    <source>
        <dbReference type="Proteomes" id="UP000800093"/>
    </source>
</evidence>
<feature type="chain" id="PRO_5040309028" evidence="1">
    <location>
        <begin position="20"/>
        <end position="266"/>
    </location>
</feature>
<protein>
    <submittedName>
        <fullName evidence="2">Uncharacterized protein</fullName>
    </submittedName>
</protein>
<evidence type="ECO:0000313" key="2">
    <source>
        <dbReference type="EMBL" id="KAF2266933.1"/>
    </source>
</evidence>
<evidence type="ECO:0000256" key="1">
    <source>
        <dbReference type="SAM" id="SignalP"/>
    </source>
</evidence>
<keyword evidence="3" id="KW-1185">Reference proteome</keyword>
<proteinExistence type="predicted"/>
<accession>A0A9P4KDZ9</accession>
<dbReference type="OrthoDB" id="3723879at2759"/>
<reference evidence="3" key="1">
    <citation type="journal article" date="2020" name="Stud. Mycol.">
        <title>101 Dothideomycetes genomes: A test case for predicting lifestyles and emergence of pathogens.</title>
        <authorList>
            <person name="Haridas S."/>
            <person name="Albert R."/>
            <person name="Binder M."/>
            <person name="Bloem J."/>
            <person name="LaButti K."/>
            <person name="Salamov A."/>
            <person name="Andreopoulos B."/>
            <person name="Baker S."/>
            <person name="Barry K."/>
            <person name="Bills G."/>
            <person name="Bluhm B."/>
            <person name="Cannon C."/>
            <person name="Castanera R."/>
            <person name="Culley D."/>
            <person name="Daum C."/>
            <person name="Ezra D."/>
            <person name="Gonzalez J."/>
            <person name="Henrissat B."/>
            <person name="Kuo A."/>
            <person name="Liang C."/>
            <person name="Lipzen A."/>
            <person name="Lutzoni F."/>
            <person name="Magnuson J."/>
            <person name="Mondo S."/>
            <person name="Nolan M."/>
            <person name="Ohm R."/>
            <person name="Pangilinan J."/>
            <person name="Park H.-J."/>
            <person name="Ramirez L."/>
            <person name="Alfaro M."/>
            <person name="Sun H."/>
            <person name="Tritt A."/>
            <person name="Yoshinaga Y."/>
            <person name="Zwiers L.-H."/>
            <person name="Turgeon B."/>
            <person name="Goodwin S."/>
            <person name="Spatafora J."/>
            <person name="Crous P."/>
            <person name="Grigoriev I."/>
        </authorList>
    </citation>
    <scope>NUCLEOTIDE SEQUENCE [LARGE SCALE GENOMIC DNA]</scope>
    <source>
        <strain evidence="3">CBS 304.66</strain>
    </source>
</reference>
<dbReference type="AlphaFoldDB" id="A0A9P4KDZ9"/>
<sequence>MHHISIPIILLACLQLVSPFAVNTGDIVTARGENRESDYLDEAVFLAECHKFKQGSDERTDYVTAPFAKGQRVDWTLATQKEPLLATFERISRKFKVWDLDNEGDPDTHVTGVADLGGKGMLATISPGTSACRSETGTTNAKRPTTARTSVAGFAVLFLTSTARSLKSRLWELRLAYITKGQHEDDAKYYPDRIKEISDHLFNDVTDEIMKKAKKDICLDGDQSSDPLQCIYKVPFPSHIKVQVQTTSQTQLDWSATDVIDNFCRK</sequence>
<dbReference type="EMBL" id="ML986595">
    <property type="protein sequence ID" value="KAF2266933.1"/>
    <property type="molecule type" value="Genomic_DNA"/>
</dbReference>